<dbReference type="PANTHER" id="PTHR12891:SF0">
    <property type="entry name" value="MMS19 NUCLEOTIDE EXCISION REPAIR PROTEIN HOMOLOG"/>
    <property type="match status" value="1"/>
</dbReference>
<proteinExistence type="inferred from homology"/>
<keyword evidence="2" id="KW-0677">Repeat</keyword>
<dbReference type="GO" id="GO:0016226">
    <property type="term" value="P:iron-sulfur cluster assembly"/>
    <property type="evidence" value="ECO:0007669"/>
    <property type="project" value="UniProtKB-UniRule"/>
</dbReference>
<comment type="similarity">
    <text evidence="4">Belongs to the MET18/MMS19 family.</text>
</comment>
<evidence type="ECO:0000259" key="7">
    <source>
        <dbReference type="Pfam" id="PF14500"/>
    </source>
</evidence>
<dbReference type="SUPFAM" id="SSF48371">
    <property type="entry name" value="ARM repeat"/>
    <property type="match status" value="1"/>
</dbReference>
<dbReference type="GO" id="GO:0097361">
    <property type="term" value="C:cytosolic [4Fe-4S] assembly targeting complex"/>
    <property type="evidence" value="ECO:0007669"/>
    <property type="project" value="UniProtKB-UniRule"/>
</dbReference>
<evidence type="ECO:0000256" key="5">
    <source>
        <dbReference type="SAM" id="SignalP"/>
    </source>
</evidence>
<reference evidence="8" key="1">
    <citation type="submission" date="2019-07" db="EMBL/GenBank/DDBJ databases">
        <title>Hyphodiscus hymeniophilus genome sequencing and assembly.</title>
        <authorList>
            <person name="Kramer G."/>
            <person name="Nodwell J."/>
        </authorList>
    </citation>
    <scope>NUCLEOTIDE SEQUENCE</scope>
    <source>
        <strain evidence="8">ATCC 34498</strain>
    </source>
</reference>
<evidence type="ECO:0000259" key="6">
    <source>
        <dbReference type="Pfam" id="PF12460"/>
    </source>
</evidence>
<evidence type="ECO:0000256" key="1">
    <source>
        <dbReference type="ARBA" id="ARBA00004123"/>
    </source>
</evidence>
<dbReference type="EMBL" id="VNKQ01000011">
    <property type="protein sequence ID" value="KAG0647898.1"/>
    <property type="molecule type" value="Genomic_DNA"/>
</dbReference>
<keyword evidence="4" id="KW-0234">DNA repair</keyword>
<feature type="chain" id="PRO_5040442658" description="MMS19 nucleotide excision repair protein" evidence="5">
    <location>
        <begin position="19"/>
        <end position="1046"/>
    </location>
</feature>
<dbReference type="InterPro" id="IPR029240">
    <property type="entry name" value="MMS19_N"/>
</dbReference>
<comment type="caution">
    <text evidence="8">The sequence shown here is derived from an EMBL/GenBank/DDBJ whole genome shotgun (WGS) entry which is preliminary data.</text>
</comment>
<dbReference type="Pfam" id="PF12460">
    <property type="entry name" value="MMS19_C"/>
    <property type="match status" value="1"/>
</dbReference>
<dbReference type="OrthoDB" id="342900at2759"/>
<organism evidence="8 9">
    <name type="scientific">Hyphodiscus hymeniophilus</name>
    <dbReference type="NCBI Taxonomy" id="353542"/>
    <lineage>
        <taxon>Eukaryota</taxon>
        <taxon>Fungi</taxon>
        <taxon>Dikarya</taxon>
        <taxon>Ascomycota</taxon>
        <taxon>Pezizomycotina</taxon>
        <taxon>Leotiomycetes</taxon>
        <taxon>Helotiales</taxon>
        <taxon>Hyphodiscaceae</taxon>
        <taxon>Hyphodiscus</taxon>
    </lineage>
</organism>
<feature type="domain" description="MMS19 C-terminal" evidence="6">
    <location>
        <begin position="539"/>
        <end position="996"/>
    </location>
</feature>
<gene>
    <name evidence="8" type="ORF">D0Z07_5664</name>
</gene>
<comment type="function">
    <text evidence="4">Key component of the cytosolic iron-sulfur protein assembly (CIA) complex, a multiprotein complex that mediates the incorporation of iron-sulfur cluster into apoproteins specifically involved in DNA metabolism and genomic integrity. In the CIA complex, MMS19 acts as an adapter between early-acting CIA components and a subset of cellular target iron-sulfur proteins.</text>
</comment>
<keyword evidence="9" id="KW-1185">Reference proteome</keyword>
<protein>
    <recommendedName>
        <fullName evidence="4">MMS19 nucleotide excision repair protein</fullName>
    </recommendedName>
</protein>
<evidence type="ECO:0000256" key="3">
    <source>
        <dbReference type="ARBA" id="ARBA00023242"/>
    </source>
</evidence>
<comment type="subcellular location">
    <subcellularLocation>
        <location evidence="1 4">Nucleus</location>
    </subcellularLocation>
</comment>
<keyword evidence="5" id="KW-0732">Signal</keyword>
<dbReference type="GO" id="GO:0006281">
    <property type="term" value="P:DNA repair"/>
    <property type="evidence" value="ECO:0007669"/>
    <property type="project" value="UniProtKB-UniRule"/>
</dbReference>
<evidence type="ECO:0000256" key="2">
    <source>
        <dbReference type="ARBA" id="ARBA00022737"/>
    </source>
</evidence>
<sequence>MLLVHLVVLYLCVRFENPDNIPSYDAGVKWTAKALQALAKWETRFPRGDTSIVAEAVFKLPSKGFKEQLPPTRLAVFELLDFLACTYSGVIQRDMGASSFVQGIVLVAEFEKDPRCLKVLFQTYQGISQDWTLNPESLKLMWDSFSRYFPITLKTTDTSVPTREELQQLLIGCFASSDGYAVHAFPYLFDGLDTSEDTLTNTVLETLRACVNAYTPKVVSQWCSKIWDALKFEVWDGTKDEYIERTLDVLQAIGEKLDNGDLNWDEPASPFAQYILTASTECSERLHDSKAQHVLGSGKILRAIASSSSFGFNLVIKSVLPKMLVIWDDLISKDKKTALLSVFSDILQARLDLRDGINIALSQGHNLERYSAKAEATLAVSLGAFQQSIVDDVLINAMMELGTGDAGVDTPYKVNAIKGLVVGARIPAFLSDYHRGTVILEFSKLAADRLQSAEIHQELIQALQQIAVEDVDRFRDLTLMTFLAQLPDRLSSSKAELANELNSAAFILESLIQIACTSTCKVELAGPSLHTETDVKFRVFEQLQEALLKKLHRVLSLPDQLQFANAILIAIYRGLYVFDELLSREKAGAKSHSSSLSETGPFTWIIKDLYETYVHQKSHQGGPLDGLPYVGLSITLDSESIVNDTFFNLLSKLTTLVLRSSQTTSANNPVFNAGREGSNQIWNLFCLDPTAESLNTTQQNLESGPAEKCLMNVLSMSLVAGLRRDEKDRMAIEAGNTAMSMIKNAISPQQCSPFVKVSILNFLQLLINKFGAAKEQIANDDRNLVQIMLDLAADSTSKGESELQRIYQTLAYFTAALLAAGGAAVKDLVSQMISGISNPMIGRKVAQSFRLLLARSEVMTEQNFCVIRKLRKQHLFFLATDRLIDMWRGSEHKEVQENCLIALAGIFAEMDLKVLEDNAEKIFPLILEGTNVSDDYTMYTHILLIRTVLIACPNIASTHLDSIINRMTDRTHNTYDSPSDASVKCRAAALEVLALLVGHLDRGALLRRKAKMMIELDVALDDCSRTVRSAAEHTKMRWFNLVEHEA</sequence>
<keyword evidence="3 4" id="KW-0539">Nucleus</keyword>
<feature type="domain" description="MMS19 N-terminal" evidence="7">
    <location>
        <begin position="26"/>
        <end position="235"/>
    </location>
</feature>
<dbReference type="GO" id="GO:0051604">
    <property type="term" value="P:protein maturation"/>
    <property type="evidence" value="ECO:0007669"/>
    <property type="project" value="UniProtKB-UniRule"/>
</dbReference>
<dbReference type="PANTHER" id="PTHR12891">
    <property type="entry name" value="DNA REPAIR/TRANSCRIPTION PROTEIN MET18/MMS19"/>
    <property type="match status" value="1"/>
</dbReference>
<dbReference type="Proteomes" id="UP000785200">
    <property type="component" value="Unassembled WGS sequence"/>
</dbReference>
<dbReference type="Pfam" id="PF14500">
    <property type="entry name" value="MMS19_N"/>
    <property type="match status" value="1"/>
</dbReference>
<dbReference type="InterPro" id="IPR024687">
    <property type="entry name" value="MMS19_C"/>
</dbReference>
<accession>A0A9P6VHN0</accession>
<dbReference type="GO" id="GO:0005634">
    <property type="term" value="C:nucleus"/>
    <property type="evidence" value="ECO:0007669"/>
    <property type="project" value="UniProtKB-SubCell"/>
</dbReference>
<dbReference type="InterPro" id="IPR039920">
    <property type="entry name" value="MMS19"/>
</dbReference>
<dbReference type="AlphaFoldDB" id="A0A9P6VHN0"/>
<dbReference type="InterPro" id="IPR016024">
    <property type="entry name" value="ARM-type_fold"/>
</dbReference>
<evidence type="ECO:0000313" key="8">
    <source>
        <dbReference type="EMBL" id="KAG0647898.1"/>
    </source>
</evidence>
<evidence type="ECO:0000313" key="9">
    <source>
        <dbReference type="Proteomes" id="UP000785200"/>
    </source>
</evidence>
<keyword evidence="4" id="KW-0227">DNA damage</keyword>
<evidence type="ECO:0000256" key="4">
    <source>
        <dbReference type="RuleBase" id="RU367072"/>
    </source>
</evidence>
<name>A0A9P6VHN0_9HELO</name>
<feature type="signal peptide" evidence="5">
    <location>
        <begin position="1"/>
        <end position="18"/>
    </location>
</feature>